<evidence type="ECO:0000313" key="3">
    <source>
        <dbReference type="Proteomes" id="UP000050794"/>
    </source>
</evidence>
<reference evidence="2 3" key="2">
    <citation type="submission" date="2018-11" db="EMBL/GenBank/DDBJ databases">
        <authorList>
            <consortium name="Pathogen Informatics"/>
        </authorList>
    </citation>
    <scope>NUCLEOTIDE SEQUENCE [LARGE SCALE GENOMIC DNA]</scope>
</reference>
<dbReference type="EMBL" id="UYWY01001373">
    <property type="protein sequence ID" value="VDM26658.1"/>
    <property type="molecule type" value="Genomic_DNA"/>
</dbReference>
<dbReference type="Proteomes" id="UP000050794">
    <property type="component" value="Unassembled WGS sequence"/>
</dbReference>
<dbReference type="AlphaFoldDB" id="A0A183TZL3"/>
<evidence type="ECO:0000313" key="2">
    <source>
        <dbReference type="EMBL" id="VDM26658.1"/>
    </source>
</evidence>
<dbReference type="InterPro" id="IPR012877">
    <property type="entry name" value="Dhs-27"/>
</dbReference>
<dbReference type="WBParaSite" id="TCNE_0000168201-mRNA-1">
    <property type="protein sequence ID" value="TCNE_0000168201-mRNA-1"/>
    <property type="gene ID" value="TCNE_0000168201"/>
</dbReference>
<dbReference type="Gene3D" id="3.90.1200.10">
    <property type="match status" value="1"/>
</dbReference>
<dbReference type="SUPFAM" id="SSF56112">
    <property type="entry name" value="Protein kinase-like (PK-like)"/>
    <property type="match status" value="1"/>
</dbReference>
<dbReference type="InterPro" id="IPR011009">
    <property type="entry name" value="Kinase-like_dom_sf"/>
</dbReference>
<dbReference type="InterPro" id="IPR052961">
    <property type="entry name" value="Oxido-Kinase-like_Enzymes"/>
</dbReference>
<reference evidence="4" key="1">
    <citation type="submission" date="2016-06" db="UniProtKB">
        <authorList>
            <consortium name="WormBaseParasite"/>
        </authorList>
    </citation>
    <scope>IDENTIFICATION</scope>
</reference>
<keyword evidence="3" id="KW-1185">Reference proteome</keyword>
<feature type="domain" description="CHK kinase-like" evidence="1">
    <location>
        <begin position="1"/>
        <end position="136"/>
    </location>
</feature>
<dbReference type="InterPro" id="IPR015897">
    <property type="entry name" value="CHK_kinase-like"/>
</dbReference>
<dbReference type="Pfam" id="PF07914">
    <property type="entry name" value="DUF1679"/>
    <property type="match status" value="1"/>
</dbReference>
<evidence type="ECO:0000259" key="1">
    <source>
        <dbReference type="SMART" id="SM00587"/>
    </source>
</evidence>
<gene>
    <name evidence="2" type="ORF">TCNE_LOCUS1683</name>
</gene>
<dbReference type="PANTHER" id="PTHR23020:SF41">
    <property type="entry name" value="AMINOGLYCOSIDE PHOSPHOTRANSFERASE DOMAIN-CONTAINING PROTEIN"/>
    <property type="match status" value="1"/>
</dbReference>
<evidence type="ECO:0000313" key="4">
    <source>
        <dbReference type="WBParaSite" id="TCNE_0000168201-mRNA-1"/>
    </source>
</evidence>
<accession>A0A183TZL3</accession>
<sequence length="217" mass="25390">MRYLDESLAPMVDRIVDNWDTIFDENTLTKLHNVIGKFFADRRRPTELHFCHSFMLLGIPPVIVHGDLWNANLIWKKHNGKRTLAAIIDWQMAHPGCAAEDIARIICCALTSKDRREHWRDILEYYYRKLGEKMRKEPPLSFNQVSVNNHLRSRFFIRVYPLTMCIISSAFGPLMRLDIQMKCPDRVDELTAAMHEKACHLLEDGLNYYSKNAEKNA</sequence>
<proteinExistence type="predicted"/>
<dbReference type="SMART" id="SM00587">
    <property type="entry name" value="CHK"/>
    <property type="match status" value="1"/>
</dbReference>
<organism evidence="3 4">
    <name type="scientific">Toxocara canis</name>
    <name type="common">Canine roundworm</name>
    <dbReference type="NCBI Taxonomy" id="6265"/>
    <lineage>
        <taxon>Eukaryota</taxon>
        <taxon>Metazoa</taxon>
        <taxon>Ecdysozoa</taxon>
        <taxon>Nematoda</taxon>
        <taxon>Chromadorea</taxon>
        <taxon>Rhabditida</taxon>
        <taxon>Spirurina</taxon>
        <taxon>Ascaridomorpha</taxon>
        <taxon>Ascaridoidea</taxon>
        <taxon>Toxocaridae</taxon>
        <taxon>Toxocara</taxon>
    </lineage>
</organism>
<protein>
    <submittedName>
        <fullName evidence="4">CHK domain-containing protein</fullName>
    </submittedName>
</protein>
<dbReference type="PANTHER" id="PTHR23020">
    <property type="entry name" value="UNCHARACTERIZED NUCLEAR HORMONE RECEPTOR-RELATED"/>
    <property type="match status" value="1"/>
</dbReference>
<name>A0A183TZL3_TOXCA</name>